<reference evidence="8" key="1">
    <citation type="journal article" date="2019" name="Int. J. Syst. Evol. Microbiol.">
        <title>The Global Catalogue of Microorganisms (GCM) 10K type strain sequencing project: providing services to taxonomists for standard genome sequencing and annotation.</title>
        <authorList>
            <consortium name="The Broad Institute Genomics Platform"/>
            <consortium name="The Broad Institute Genome Sequencing Center for Infectious Disease"/>
            <person name="Wu L."/>
            <person name="Ma J."/>
        </authorList>
    </citation>
    <scope>NUCLEOTIDE SEQUENCE [LARGE SCALE GENOMIC DNA]</scope>
    <source>
        <strain evidence="8">KCTC 52677</strain>
    </source>
</reference>
<dbReference type="InterPro" id="IPR001343">
    <property type="entry name" value="Hemolysn_Ca-bd"/>
</dbReference>
<dbReference type="SUPFAM" id="SSF51120">
    <property type="entry name" value="beta-Roll"/>
    <property type="match status" value="3"/>
</dbReference>
<evidence type="ECO:0000259" key="6">
    <source>
        <dbReference type="Pfam" id="PF08548"/>
    </source>
</evidence>
<dbReference type="RefSeq" id="WP_257316766.1">
    <property type="nucleotide sequence ID" value="NZ_JANFDG010000022.1"/>
</dbReference>
<sequence>MRTLSFNILDLDRIVDDYSSHYGVDSYHETGFTFEYGDADEGHSNSLGGVFDFFIGDNPEGDGPYYQLDSFLGEVNRFAHSWHYHDYDGNPEQYHAGSHEISGIALDSSYFTGGYADAYVAALVFQGNDQINGSDGKDYLLGYAGNDTLRGGNGHDTLDGGRGEDMMIGGEGNDTFLVDNKRDVVLEHVKDGTDLVRASVSHALSAHVENLTLTGTKALNGIGNGLANVMTGNAGKNTLKGGGGGDTLKGGAGSDRLYGGTGSDKLSGGTGGDVLDGGTGNDRIHGGTGHDRLWGGSGRDLLKGEAGNDKLYGGAGADKLHGGSGRDTFVFKSVKDSTVSASGRDTIYDFARKQGDRIDLKAIDADATARGNQAFTFIGSEKFHGKAGELRYQKKGGDTFVSGDVDGDGKADFAIKVDASLTFAKADFLL</sequence>
<evidence type="ECO:0000313" key="8">
    <source>
        <dbReference type="Proteomes" id="UP001595377"/>
    </source>
</evidence>
<comment type="caution">
    <text evidence="7">The sequence shown here is derived from an EMBL/GenBank/DDBJ whole genome shotgun (WGS) entry which is preliminary data.</text>
</comment>
<evidence type="ECO:0000313" key="7">
    <source>
        <dbReference type="EMBL" id="MFC3075316.1"/>
    </source>
</evidence>
<dbReference type="PRINTS" id="PR00313">
    <property type="entry name" value="CABNDNGRPT"/>
</dbReference>
<dbReference type="Proteomes" id="UP001595377">
    <property type="component" value="Unassembled WGS sequence"/>
</dbReference>
<evidence type="ECO:0000256" key="3">
    <source>
        <dbReference type="ARBA" id="ARBA00022525"/>
    </source>
</evidence>
<evidence type="ECO:0000256" key="5">
    <source>
        <dbReference type="SAM" id="MobiDB-lite"/>
    </source>
</evidence>
<dbReference type="PROSITE" id="PS00330">
    <property type="entry name" value="HEMOLYSIN_CALCIUM"/>
    <property type="match status" value="4"/>
</dbReference>
<dbReference type="PANTHER" id="PTHR38340">
    <property type="entry name" value="S-LAYER PROTEIN"/>
    <property type="match status" value="1"/>
</dbReference>
<comment type="cofactor">
    <cofactor evidence="1">
        <name>Ca(2+)</name>
        <dbReference type="ChEBI" id="CHEBI:29108"/>
    </cofactor>
</comment>
<evidence type="ECO:0000256" key="4">
    <source>
        <dbReference type="ARBA" id="ARBA00022737"/>
    </source>
</evidence>
<dbReference type="Gene3D" id="2.150.10.10">
    <property type="entry name" value="Serralysin-like metalloprotease, C-terminal"/>
    <property type="match status" value="2"/>
</dbReference>
<dbReference type="Pfam" id="PF08548">
    <property type="entry name" value="Peptidase_M10_C"/>
    <property type="match status" value="1"/>
</dbReference>
<comment type="subcellular location">
    <subcellularLocation>
        <location evidence="2">Secreted</location>
    </subcellularLocation>
</comment>
<feature type="domain" description="Peptidase M10 serralysin C-terminal" evidence="6">
    <location>
        <begin position="283"/>
        <end position="429"/>
    </location>
</feature>
<organism evidence="7 8">
    <name type="scientific">Shinella pollutisoli</name>
    <dbReference type="NCBI Taxonomy" id="2250594"/>
    <lineage>
        <taxon>Bacteria</taxon>
        <taxon>Pseudomonadati</taxon>
        <taxon>Pseudomonadota</taxon>
        <taxon>Alphaproteobacteria</taxon>
        <taxon>Hyphomicrobiales</taxon>
        <taxon>Rhizobiaceae</taxon>
        <taxon>Shinella</taxon>
    </lineage>
</organism>
<dbReference type="EMBL" id="JBHRSP010000034">
    <property type="protein sequence ID" value="MFC3075316.1"/>
    <property type="molecule type" value="Genomic_DNA"/>
</dbReference>
<protein>
    <submittedName>
        <fullName evidence="7">Calcium-binding protein</fullName>
    </submittedName>
</protein>
<gene>
    <name evidence="7" type="ORF">ACFOHH_19565</name>
</gene>
<dbReference type="InterPro" id="IPR018511">
    <property type="entry name" value="Hemolysin-typ_Ca-bd_CS"/>
</dbReference>
<proteinExistence type="predicted"/>
<dbReference type="InterPro" id="IPR011049">
    <property type="entry name" value="Serralysin-like_metalloprot_C"/>
</dbReference>
<dbReference type="InterPro" id="IPR013858">
    <property type="entry name" value="Peptidase_M10B_C"/>
</dbReference>
<dbReference type="InterPro" id="IPR050557">
    <property type="entry name" value="RTX_toxin/Mannuronan_C5-epim"/>
</dbReference>
<name>A0ABV7DK21_9HYPH</name>
<keyword evidence="8" id="KW-1185">Reference proteome</keyword>
<dbReference type="Pfam" id="PF00353">
    <property type="entry name" value="HemolysinCabind"/>
    <property type="match status" value="3"/>
</dbReference>
<accession>A0ABV7DK21</accession>
<keyword evidence="4" id="KW-0677">Repeat</keyword>
<keyword evidence="3" id="KW-0964">Secreted</keyword>
<feature type="compositionally biased region" description="Basic and acidic residues" evidence="5">
    <location>
        <begin position="282"/>
        <end position="293"/>
    </location>
</feature>
<dbReference type="PANTHER" id="PTHR38340:SF1">
    <property type="entry name" value="S-LAYER PROTEIN"/>
    <property type="match status" value="1"/>
</dbReference>
<feature type="region of interest" description="Disordered" evidence="5">
    <location>
        <begin position="254"/>
        <end position="297"/>
    </location>
</feature>
<evidence type="ECO:0000256" key="2">
    <source>
        <dbReference type="ARBA" id="ARBA00004613"/>
    </source>
</evidence>
<feature type="compositionally biased region" description="Gly residues" evidence="5">
    <location>
        <begin position="268"/>
        <end position="280"/>
    </location>
</feature>
<evidence type="ECO:0000256" key="1">
    <source>
        <dbReference type="ARBA" id="ARBA00001913"/>
    </source>
</evidence>